<proteinExistence type="predicted"/>
<comment type="caution">
    <text evidence="1">The sequence shown here is derived from an EMBL/GenBank/DDBJ whole genome shotgun (WGS) entry which is preliminary data.</text>
</comment>
<sequence>MAKNITTISSKITKGEELVVIPRSLYEKFSRWEKEWESLSEYQNASAIKKSYQRALKVYPAKK</sequence>
<organism evidence="1 2">
    <name type="scientific">Candidatus Wildermuthbacteria bacterium RIFCSPHIGHO2_02_FULL_49_9</name>
    <dbReference type="NCBI Taxonomy" id="1802456"/>
    <lineage>
        <taxon>Bacteria</taxon>
        <taxon>Candidatus Wildermuthiibacteriota</taxon>
    </lineage>
</organism>
<dbReference type="Proteomes" id="UP000178613">
    <property type="component" value="Unassembled WGS sequence"/>
</dbReference>
<gene>
    <name evidence="1" type="ORF">A3D64_02990</name>
</gene>
<protein>
    <submittedName>
        <fullName evidence="1">Uncharacterized protein</fullName>
    </submittedName>
</protein>
<name>A0A1G2RED4_9BACT</name>
<reference evidence="1 2" key="1">
    <citation type="journal article" date="2016" name="Nat. Commun.">
        <title>Thousands of microbial genomes shed light on interconnected biogeochemical processes in an aquifer system.</title>
        <authorList>
            <person name="Anantharaman K."/>
            <person name="Brown C.T."/>
            <person name="Hug L.A."/>
            <person name="Sharon I."/>
            <person name="Castelle C.J."/>
            <person name="Probst A.J."/>
            <person name="Thomas B.C."/>
            <person name="Singh A."/>
            <person name="Wilkins M.J."/>
            <person name="Karaoz U."/>
            <person name="Brodie E.L."/>
            <person name="Williams K.H."/>
            <person name="Hubbard S.S."/>
            <person name="Banfield J.F."/>
        </authorList>
    </citation>
    <scope>NUCLEOTIDE SEQUENCE [LARGE SCALE GENOMIC DNA]</scope>
</reference>
<evidence type="ECO:0000313" key="1">
    <source>
        <dbReference type="EMBL" id="OHA71205.1"/>
    </source>
</evidence>
<dbReference type="EMBL" id="MHUB01000007">
    <property type="protein sequence ID" value="OHA71205.1"/>
    <property type="molecule type" value="Genomic_DNA"/>
</dbReference>
<evidence type="ECO:0000313" key="2">
    <source>
        <dbReference type="Proteomes" id="UP000178613"/>
    </source>
</evidence>
<dbReference type="AlphaFoldDB" id="A0A1G2RED4"/>
<accession>A0A1G2RED4</accession>